<evidence type="ECO:0000256" key="1">
    <source>
        <dbReference type="SAM" id="Coils"/>
    </source>
</evidence>
<evidence type="ECO:0000313" key="3">
    <source>
        <dbReference type="EMBL" id="EPS57690.1"/>
    </source>
</evidence>
<dbReference type="EMBL" id="AUSU01009950">
    <property type="protein sequence ID" value="EPS57690.1"/>
    <property type="molecule type" value="Genomic_DNA"/>
</dbReference>
<reference evidence="3 4" key="1">
    <citation type="journal article" date="2013" name="BMC Genomics">
        <title>The miniature genome of a carnivorous plant Genlisea aurea contains a low number of genes and short non-coding sequences.</title>
        <authorList>
            <person name="Leushkin E.V."/>
            <person name="Sutormin R.A."/>
            <person name="Nabieva E.R."/>
            <person name="Penin A.A."/>
            <person name="Kondrashov A.S."/>
            <person name="Logacheva M.D."/>
        </authorList>
    </citation>
    <scope>NUCLEOTIDE SEQUENCE [LARGE SCALE GENOMIC DNA]</scope>
</reference>
<gene>
    <name evidence="3" type="ORF">M569_17127</name>
</gene>
<protein>
    <recommendedName>
        <fullName evidence="2">DUF632 domain-containing protein</fullName>
    </recommendedName>
</protein>
<dbReference type="PANTHER" id="PTHR21450:SF59">
    <property type="entry name" value="PROTEIN, PUTATIVE_ 48652-45869-RELATED"/>
    <property type="match status" value="1"/>
</dbReference>
<dbReference type="InterPro" id="IPR006867">
    <property type="entry name" value="DUF632"/>
</dbReference>
<dbReference type="Pfam" id="PF04782">
    <property type="entry name" value="DUF632"/>
    <property type="match status" value="1"/>
</dbReference>
<dbReference type="AlphaFoldDB" id="S8BSW2"/>
<feature type="domain" description="DUF632" evidence="2">
    <location>
        <begin position="1"/>
        <end position="134"/>
    </location>
</feature>
<dbReference type="Proteomes" id="UP000015453">
    <property type="component" value="Unassembled WGS sequence"/>
</dbReference>
<keyword evidence="4" id="KW-1185">Reference proteome</keyword>
<feature type="non-terminal residue" evidence="3">
    <location>
        <position position="245"/>
    </location>
</feature>
<feature type="coiled-coil region" evidence="1">
    <location>
        <begin position="180"/>
        <end position="211"/>
    </location>
</feature>
<evidence type="ECO:0000259" key="2">
    <source>
        <dbReference type="Pfam" id="PF04782"/>
    </source>
</evidence>
<keyword evidence="1" id="KW-0175">Coiled coil</keyword>
<dbReference type="PANTHER" id="PTHR21450">
    <property type="entry name" value="PROTEIN ALTERED PHOSPHATE STARVATION RESPONSE 1"/>
    <property type="match status" value="1"/>
</dbReference>
<organism evidence="3 4">
    <name type="scientific">Genlisea aurea</name>
    <dbReference type="NCBI Taxonomy" id="192259"/>
    <lineage>
        <taxon>Eukaryota</taxon>
        <taxon>Viridiplantae</taxon>
        <taxon>Streptophyta</taxon>
        <taxon>Embryophyta</taxon>
        <taxon>Tracheophyta</taxon>
        <taxon>Spermatophyta</taxon>
        <taxon>Magnoliopsida</taxon>
        <taxon>eudicotyledons</taxon>
        <taxon>Gunneridae</taxon>
        <taxon>Pentapetalae</taxon>
        <taxon>asterids</taxon>
        <taxon>lamiids</taxon>
        <taxon>Lamiales</taxon>
        <taxon>Lentibulariaceae</taxon>
        <taxon>Genlisea</taxon>
    </lineage>
</organism>
<sequence length="245" mass="28663">MATMWGTMKFYHENQFKVVHESLRLLDASHSPKETTDHHHERTRQLGGVVQEWYTNLTEFTTQQKEYIKALNNWLKLNLIPIDTNLKDPSASSPARPESNPPIQLLLHAWNEYLQKLPDEAARSAINNFAAAVKTIWEHQKEELEFRNRCAESSKDLKRKTRDFENWYRKHFTEVEKDVVSEKQIAVEIAKKRLEEDEEAYRRQCVQVRDKSVMSLKTHLPELFRALSAFAGAGADMYSHLRNVA</sequence>
<dbReference type="OrthoDB" id="674656at2759"/>
<proteinExistence type="predicted"/>
<accession>S8BSW2</accession>
<comment type="caution">
    <text evidence="3">The sequence shown here is derived from an EMBL/GenBank/DDBJ whole genome shotgun (WGS) entry which is preliminary data.</text>
</comment>
<name>S8BSW2_9LAMI</name>
<evidence type="ECO:0000313" key="4">
    <source>
        <dbReference type="Proteomes" id="UP000015453"/>
    </source>
</evidence>